<dbReference type="PROSITE" id="PS51318">
    <property type="entry name" value="TAT"/>
    <property type="match status" value="1"/>
</dbReference>
<proteinExistence type="predicted"/>
<dbReference type="PROSITE" id="PS00080">
    <property type="entry name" value="MULTICOPPER_OXIDASE2"/>
    <property type="match status" value="1"/>
</dbReference>
<protein>
    <recommendedName>
        <fullName evidence="6">Multicopper oxidase CueO</fullName>
        <ecNumber evidence="5">1.16.3.4</ecNumber>
    </recommendedName>
    <alternativeName>
        <fullName evidence="7">Copper efflux oxidase</fullName>
    </alternativeName>
    <alternativeName>
        <fullName evidence="8">Cuprous oxidase</fullName>
    </alternativeName>
</protein>
<dbReference type="InterPro" id="IPR008972">
    <property type="entry name" value="Cupredoxin"/>
</dbReference>
<evidence type="ECO:0000256" key="4">
    <source>
        <dbReference type="ARBA" id="ARBA00023002"/>
    </source>
</evidence>
<keyword evidence="14" id="KW-1185">Reference proteome</keyword>
<dbReference type="PANTHER" id="PTHR48267:SF1">
    <property type="entry name" value="BILIRUBIN OXIDASE"/>
    <property type="match status" value="1"/>
</dbReference>
<dbReference type="CDD" id="cd13907">
    <property type="entry name" value="CuRO_3_MCO_like_1"/>
    <property type="match status" value="1"/>
</dbReference>
<dbReference type="Gene3D" id="2.60.40.420">
    <property type="entry name" value="Cupredoxins - blue copper proteins"/>
    <property type="match status" value="3"/>
</dbReference>
<dbReference type="RefSeq" id="WP_168108699.1">
    <property type="nucleotide sequence ID" value="NZ_VTOX01000006.1"/>
</dbReference>
<dbReference type="Pfam" id="PF07732">
    <property type="entry name" value="Cu-oxidase_3"/>
    <property type="match status" value="1"/>
</dbReference>
<reference evidence="13 14" key="1">
    <citation type="journal article" date="2020" name="Nature">
        <title>Bacterial chemolithoautotrophy via manganese oxidation.</title>
        <authorList>
            <person name="Yu H."/>
            <person name="Leadbetter J.R."/>
        </authorList>
    </citation>
    <scope>NUCLEOTIDE SEQUENCE [LARGE SCALE GENOMIC DNA]</scope>
    <source>
        <strain evidence="13 14">RBP-1</strain>
    </source>
</reference>
<evidence type="ECO:0000256" key="10">
    <source>
        <dbReference type="SAM" id="SignalP"/>
    </source>
</evidence>
<dbReference type="Pfam" id="PF07731">
    <property type="entry name" value="Cu-oxidase_2"/>
    <property type="match status" value="1"/>
</dbReference>
<name>A0A7X6I7J5_9BURK</name>
<evidence type="ECO:0000256" key="2">
    <source>
        <dbReference type="ARBA" id="ARBA00011245"/>
    </source>
</evidence>
<dbReference type="PROSITE" id="PS00079">
    <property type="entry name" value="MULTICOPPER_OXIDASE1"/>
    <property type="match status" value="1"/>
</dbReference>
<comment type="caution">
    <text evidence="13">The sequence shown here is derived from an EMBL/GenBank/DDBJ whole genome shotgun (WGS) entry which is preliminary data.</text>
</comment>
<dbReference type="InterPro" id="IPR006311">
    <property type="entry name" value="TAT_signal"/>
</dbReference>
<comment type="catalytic activity">
    <reaction evidence="9">
        <text>4 Cu(+) + O2 + 4 H(+) = 4 Cu(2+) + 2 H2O</text>
        <dbReference type="Rhea" id="RHEA:30083"/>
        <dbReference type="ChEBI" id="CHEBI:15377"/>
        <dbReference type="ChEBI" id="CHEBI:15378"/>
        <dbReference type="ChEBI" id="CHEBI:15379"/>
        <dbReference type="ChEBI" id="CHEBI:29036"/>
        <dbReference type="ChEBI" id="CHEBI:49552"/>
        <dbReference type="EC" id="1.16.3.4"/>
    </reaction>
    <physiologicalReaction direction="left-to-right" evidence="9">
        <dbReference type="Rhea" id="RHEA:30084"/>
    </physiologicalReaction>
</comment>
<evidence type="ECO:0000256" key="1">
    <source>
        <dbReference type="ARBA" id="ARBA00004418"/>
    </source>
</evidence>
<dbReference type="CDD" id="cd13852">
    <property type="entry name" value="CuRO_1_McoP_like"/>
    <property type="match status" value="1"/>
</dbReference>
<dbReference type="InterPro" id="IPR045087">
    <property type="entry name" value="Cu-oxidase_fam"/>
</dbReference>
<evidence type="ECO:0000259" key="12">
    <source>
        <dbReference type="Pfam" id="PF07732"/>
    </source>
</evidence>
<keyword evidence="4" id="KW-0560">Oxidoreductase</keyword>
<dbReference type="PANTHER" id="PTHR48267">
    <property type="entry name" value="CUPREDOXIN SUPERFAMILY PROTEIN"/>
    <property type="match status" value="1"/>
</dbReference>
<dbReference type="SUPFAM" id="SSF49503">
    <property type="entry name" value="Cupredoxins"/>
    <property type="match status" value="3"/>
</dbReference>
<comment type="subcellular location">
    <subcellularLocation>
        <location evidence="1">Periplasm</location>
    </subcellularLocation>
</comment>
<dbReference type="AlphaFoldDB" id="A0A7X6I7J5"/>
<organism evidence="13 14">
    <name type="scientific">Ramlibacter lithotrophicus</name>
    <dbReference type="NCBI Taxonomy" id="2606681"/>
    <lineage>
        <taxon>Bacteria</taxon>
        <taxon>Pseudomonadati</taxon>
        <taxon>Pseudomonadota</taxon>
        <taxon>Betaproteobacteria</taxon>
        <taxon>Burkholderiales</taxon>
        <taxon>Comamonadaceae</taxon>
        <taxon>Ramlibacter</taxon>
    </lineage>
</organism>
<evidence type="ECO:0000256" key="3">
    <source>
        <dbReference type="ARBA" id="ARBA00022723"/>
    </source>
</evidence>
<accession>A0A7X6I7J5</accession>
<dbReference type="Proteomes" id="UP000521868">
    <property type="component" value="Unassembled WGS sequence"/>
</dbReference>
<comment type="subunit">
    <text evidence="2">Monomer.</text>
</comment>
<evidence type="ECO:0000313" key="14">
    <source>
        <dbReference type="Proteomes" id="UP000521868"/>
    </source>
</evidence>
<evidence type="ECO:0000256" key="8">
    <source>
        <dbReference type="ARBA" id="ARBA00043090"/>
    </source>
</evidence>
<evidence type="ECO:0000256" key="6">
    <source>
        <dbReference type="ARBA" id="ARBA00041027"/>
    </source>
</evidence>
<feature type="chain" id="PRO_5031235885" description="Multicopper oxidase CueO" evidence="10">
    <location>
        <begin position="28"/>
        <end position="528"/>
    </location>
</feature>
<feature type="signal peptide" evidence="10">
    <location>
        <begin position="1"/>
        <end position="27"/>
    </location>
</feature>
<dbReference type="GO" id="GO:0042597">
    <property type="term" value="C:periplasmic space"/>
    <property type="evidence" value="ECO:0007669"/>
    <property type="project" value="UniProtKB-SubCell"/>
</dbReference>
<dbReference type="InterPro" id="IPR002355">
    <property type="entry name" value="Cu_oxidase_Cu_BS"/>
</dbReference>
<dbReference type="InterPro" id="IPR011707">
    <property type="entry name" value="Cu-oxidase-like_N"/>
</dbReference>
<evidence type="ECO:0000256" key="5">
    <source>
        <dbReference type="ARBA" id="ARBA00038978"/>
    </source>
</evidence>
<evidence type="ECO:0000259" key="11">
    <source>
        <dbReference type="Pfam" id="PF07731"/>
    </source>
</evidence>
<evidence type="ECO:0000256" key="9">
    <source>
        <dbReference type="ARBA" id="ARBA00048092"/>
    </source>
</evidence>
<evidence type="ECO:0000313" key="13">
    <source>
        <dbReference type="EMBL" id="NKE67586.1"/>
    </source>
</evidence>
<dbReference type="EC" id="1.16.3.4" evidence="5"/>
<gene>
    <name evidence="13" type="ORF">RAMLITH_17320</name>
</gene>
<dbReference type="EMBL" id="VTOX01000006">
    <property type="protein sequence ID" value="NKE67586.1"/>
    <property type="molecule type" value="Genomic_DNA"/>
</dbReference>
<sequence length="528" mass="57584">MDKNRRRVLLHSTGALAGLGFAQLGIAAPAAKAAGPTAGVHVELRAVRGRASLRPGNTTAVWRYEGKLLQGEAESLQAGDGYLGPTIRVRRGQRLRVEFTNDLPEPTTIHWHGLHVPDDMDGHPRHAVAPGQRFVYEFPVVNRAGTYWYHAHPHGRTGFQVYHGLAGLLLISDDEEQALSLPGGAQDVALVLQDRNFDRDNRFVYPSGGMGGGGMMGRGMMGRDGTGSGMGGGMARMMGVLGEKILVNGRQLPSLGVERRPYRLRLVNGSNTRSYKLAWSDGSPLTVLATDGGLLAASQERPYVMLGPAERVEVWVDFARWPASGELALHSLEFDPGMSMGGLALPDGARFPVLAFDLRSAGAAGAVQPPRQLSQLPAPQPGMAVNADRPKVFDLTMGMMTWGVNGRSFEMLEASSEETVKLGTHEVWEFRNEGRGAMMGMVMPHSMHIHGLQFRVLEREVSSRFAPAYRAVQAGLVDDGWKDTVLVMPGERVRVLVGFHDYPGLFIYHCHMLEHEDSGLMRNYLVKA</sequence>
<keyword evidence="3" id="KW-0479">Metal-binding</keyword>
<dbReference type="InterPro" id="IPR033138">
    <property type="entry name" value="Cu_oxidase_CS"/>
</dbReference>
<dbReference type="GO" id="GO:0005507">
    <property type="term" value="F:copper ion binding"/>
    <property type="evidence" value="ECO:0007669"/>
    <property type="project" value="InterPro"/>
</dbReference>
<dbReference type="GO" id="GO:0016491">
    <property type="term" value="F:oxidoreductase activity"/>
    <property type="evidence" value="ECO:0007669"/>
    <property type="project" value="UniProtKB-KW"/>
</dbReference>
<keyword evidence="10" id="KW-0732">Signal</keyword>
<feature type="domain" description="Plastocyanin-like" evidence="11">
    <location>
        <begin position="386"/>
        <end position="527"/>
    </location>
</feature>
<dbReference type="InterPro" id="IPR011706">
    <property type="entry name" value="Cu-oxidase_C"/>
</dbReference>
<feature type="domain" description="Plastocyanin-like" evidence="12">
    <location>
        <begin position="73"/>
        <end position="175"/>
    </location>
</feature>
<evidence type="ECO:0000256" key="7">
    <source>
        <dbReference type="ARBA" id="ARBA00042896"/>
    </source>
</evidence>